<evidence type="ECO:0000313" key="2">
    <source>
        <dbReference type="Proteomes" id="UP001163321"/>
    </source>
</evidence>
<name>A0ACC0WAJ4_9STRA</name>
<gene>
    <name evidence="1" type="ORF">PsorP6_006954</name>
</gene>
<protein>
    <submittedName>
        <fullName evidence="1">Uncharacterized protein</fullName>
    </submittedName>
</protein>
<accession>A0ACC0WAJ4</accession>
<dbReference type="EMBL" id="CM047582">
    <property type="protein sequence ID" value="KAI9915046.1"/>
    <property type="molecule type" value="Genomic_DNA"/>
</dbReference>
<sequence length="386" mass="42935">MPPKPTYTTFQTLPFRVRHSPRLIITGAPASGKGTQCELLVRVLHVVHVSTGSLLRDAIEKNTKLGQQAQGYMARGHLVPDVLLVNVVFERLGEPDFVARGSLLDGFSRTLAQAQALVAAQIVPDCVLALHVPDEQVIKRIAGQRLDPETGKTYHVDFNPPPLEIADRLIQRRDDTEATVHTRLEQFHTHSHAVVSLLGGVCPLNQVIERVASRRWPTSSWVPPSAAFSATMRHVCRFVGCAWVFLVHVLEEHLPASGTKPARVNYIRYVYGDASVSTNGEEDKFAGIFFLLRRALPFLATFTLTCSANKESEVSVLWIAKGDVRFGTTKCAQMLGRRGRNEKSQHRKAGVFRRLRAPTSKVKNSDLDEREDCTRKTISSKPKHEG</sequence>
<proteinExistence type="predicted"/>
<comment type="caution">
    <text evidence="1">The sequence shown here is derived from an EMBL/GenBank/DDBJ whole genome shotgun (WGS) entry which is preliminary data.</text>
</comment>
<dbReference type="Proteomes" id="UP001163321">
    <property type="component" value="Chromosome 3"/>
</dbReference>
<organism evidence="1 2">
    <name type="scientific">Peronosclerospora sorghi</name>
    <dbReference type="NCBI Taxonomy" id="230839"/>
    <lineage>
        <taxon>Eukaryota</taxon>
        <taxon>Sar</taxon>
        <taxon>Stramenopiles</taxon>
        <taxon>Oomycota</taxon>
        <taxon>Peronosporomycetes</taxon>
        <taxon>Peronosporales</taxon>
        <taxon>Peronosporaceae</taxon>
        <taxon>Peronosclerospora</taxon>
    </lineage>
</organism>
<evidence type="ECO:0000313" key="1">
    <source>
        <dbReference type="EMBL" id="KAI9915046.1"/>
    </source>
</evidence>
<reference evidence="1 2" key="1">
    <citation type="journal article" date="2022" name="bioRxiv">
        <title>The genome of the oomycete Peronosclerospora sorghi, a cosmopolitan pathogen of maize and sorghum, is inflated with dispersed pseudogenes.</title>
        <authorList>
            <person name="Fletcher K."/>
            <person name="Martin F."/>
            <person name="Isakeit T."/>
            <person name="Cavanaugh K."/>
            <person name="Magill C."/>
            <person name="Michelmore R."/>
        </authorList>
    </citation>
    <scope>NUCLEOTIDE SEQUENCE [LARGE SCALE GENOMIC DNA]</scope>
    <source>
        <strain evidence="1">P6</strain>
    </source>
</reference>
<keyword evidence="2" id="KW-1185">Reference proteome</keyword>